<reference evidence="1 2" key="1">
    <citation type="journal article" date="2019" name="Commun. Biol.">
        <title>The bagworm genome reveals a unique fibroin gene that provides high tensile strength.</title>
        <authorList>
            <person name="Kono N."/>
            <person name="Nakamura H."/>
            <person name="Ohtoshi R."/>
            <person name="Tomita M."/>
            <person name="Numata K."/>
            <person name="Arakawa K."/>
        </authorList>
    </citation>
    <scope>NUCLEOTIDE SEQUENCE [LARGE SCALE GENOMIC DNA]</scope>
</reference>
<dbReference type="Proteomes" id="UP000299102">
    <property type="component" value="Unassembled WGS sequence"/>
</dbReference>
<dbReference type="AlphaFoldDB" id="A0A4C1VMX4"/>
<gene>
    <name evidence="1" type="ORF">EVAR_19148_1</name>
</gene>
<name>A0A4C1VMX4_EUMVA</name>
<organism evidence="1 2">
    <name type="scientific">Eumeta variegata</name>
    <name type="common">Bagworm moth</name>
    <name type="synonym">Eumeta japonica</name>
    <dbReference type="NCBI Taxonomy" id="151549"/>
    <lineage>
        <taxon>Eukaryota</taxon>
        <taxon>Metazoa</taxon>
        <taxon>Ecdysozoa</taxon>
        <taxon>Arthropoda</taxon>
        <taxon>Hexapoda</taxon>
        <taxon>Insecta</taxon>
        <taxon>Pterygota</taxon>
        <taxon>Neoptera</taxon>
        <taxon>Endopterygota</taxon>
        <taxon>Lepidoptera</taxon>
        <taxon>Glossata</taxon>
        <taxon>Ditrysia</taxon>
        <taxon>Tineoidea</taxon>
        <taxon>Psychidae</taxon>
        <taxon>Oiketicinae</taxon>
        <taxon>Eumeta</taxon>
    </lineage>
</organism>
<keyword evidence="2" id="KW-1185">Reference proteome</keyword>
<accession>A0A4C1VMX4</accession>
<proteinExistence type="predicted"/>
<dbReference type="EMBL" id="BGZK01000375">
    <property type="protein sequence ID" value="GBP40021.1"/>
    <property type="molecule type" value="Genomic_DNA"/>
</dbReference>
<sequence>MLETDDRSARIALENSMEPNCWHIKSNQILSTRNLRACMKRLTDVSEAREQEDWTTGSFTHWTEATLEAVTSLFAEKVWYLIGRTGTFRAAAKLTMRWPQLYHITLKFCAPSCALPVWSPQRKAQDPEK</sequence>
<protein>
    <submittedName>
        <fullName evidence="1">Uncharacterized protein</fullName>
    </submittedName>
</protein>
<evidence type="ECO:0000313" key="1">
    <source>
        <dbReference type="EMBL" id="GBP40021.1"/>
    </source>
</evidence>
<comment type="caution">
    <text evidence="1">The sequence shown here is derived from an EMBL/GenBank/DDBJ whole genome shotgun (WGS) entry which is preliminary data.</text>
</comment>
<evidence type="ECO:0000313" key="2">
    <source>
        <dbReference type="Proteomes" id="UP000299102"/>
    </source>
</evidence>